<evidence type="ECO:0000256" key="6">
    <source>
        <dbReference type="ARBA" id="ARBA00023242"/>
    </source>
</evidence>
<dbReference type="SUPFAM" id="SSF54534">
    <property type="entry name" value="FKBP-like"/>
    <property type="match status" value="1"/>
</dbReference>
<feature type="domain" description="AIP/AIPL N-terminal FKBP-type PPIase" evidence="7">
    <location>
        <begin position="20"/>
        <end position="79"/>
    </location>
</feature>
<reference evidence="8" key="1">
    <citation type="submission" date="2017-12" db="EMBL/GenBank/DDBJ databases">
        <title>High-resolution comparative analysis of great ape genomes.</title>
        <authorList>
            <person name="Pollen A."/>
            <person name="Hastie A."/>
            <person name="Hormozdiari F."/>
            <person name="Dougherty M."/>
            <person name="Liu R."/>
            <person name="Chaisson M."/>
            <person name="Hoppe E."/>
            <person name="Hill C."/>
            <person name="Pang A."/>
            <person name="Hillier L."/>
            <person name="Baker C."/>
            <person name="Armstrong J."/>
            <person name="Shendure J."/>
            <person name="Paten B."/>
            <person name="Wilson R."/>
            <person name="Chao H."/>
            <person name="Schneider V."/>
            <person name="Ventura M."/>
            <person name="Kronenberg Z."/>
            <person name="Murali S."/>
            <person name="Gordon D."/>
            <person name="Cantsilieris S."/>
            <person name="Munson K."/>
            <person name="Nelson B."/>
            <person name="Raja A."/>
            <person name="Underwood J."/>
            <person name="Diekhans M."/>
            <person name="Fiddes I."/>
            <person name="Haussler D."/>
            <person name="Eichler E."/>
        </authorList>
    </citation>
    <scope>NUCLEOTIDE SEQUENCE [LARGE SCALE GENOMIC DNA]</scope>
    <source>
        <strain evidence="8">Susie</strain>
    </source>
</reference>
<proteinExistence type="predicted"/>
<dbReference type="Gene3D" id="3.10.50.40">
    <property type="match status" value="1"/>
</dbReference>
<dbReference type="InterPro" id="IPR056277">
    <property type="entry name" value="PPIase_AIP"/>
</dbReference>
<dbReference type="PANTHER" id="PTHR11242:SF2">
    <property type="entry name" value="ARYL-HYDROCARBON-INTERACTING PROTEIN-LIKE 1"/>
    <property type="match status" value="1"/>
</dbReference>
<dbReference type="PANTHER" id="PTHR11242">
    <property type="entry name" value="ARYL HYDROCARBON RECEPTOR INTERACTING PROTEIN RELATED"/>
    <property type="match status" value="1"/>
</dbReference>
<evidence type="ECO:0000256" key="5">
    <source>
        <dbReference type="ARBA" id="ARBA00022803"/>
    </source>
</evidence>
<dbReference type="Pfam" id="PF23322">
    <property type="entry name" value="PPIase_AIP"/>
    <property type="match status" value="1"/>
</dbReference>
<evidence type="ECO:0000256" key="1">
    <source>
        <dbReference type="ARBA" id="ARBA00004123"/>
    </source>
</evidence>
<organism evidence="8">
    <name type="scientific">Pongo abelii</name>
    <name type="common">Sumatran orangutan</name>
    <name type="synonym">Pongo pygmaeus abelii</name>
    <dbReference type="NCBI Taxonomy" id="9601"/>
    <lineage>
        <taxon>Eukaryota</taxon>
        <taxon>Metazoa</taxon>
        <taxon>Chordata</taxon>
        <taxon>Craniata</taxon>
        <taxon>Vertebrata</taxon>
        <taxon>Euteleostomi</taxon>
        <taxon>Mammalia</taxon>
        <taxon>Eutheria</taxon>
        <taxon>Euarchontoglires</taxon>
        <taxon>Primates</taxon>
        <taxon>Haplorrhini</taxon>
        <taxon>Catarrhini</taxon>
        <taxon>Hominidae</taxon>
        <taxon>Pongo</taxon>
    </lineage>
</organism>
<dbReference type="InterPro" id="IPR046357">
    <property type="entry name" value="PPIase_dom_sf"/>
</dbReference>
<keyword evidence="3" id="KW-0963">Cytoplasm</keyword>
<dbReference type="InterPro" id="IPR039663">
    <property type="entry name" value="AIP/AIPL1/TTC9"/>
</dbReference>
<comment type="caution">
    <text evidence="8">The sequence shown here is derived from an EMBL/GenBank/DDBJ whole genome shotgun (WGS) entry which is preliminary data.</text>
</comment>
<feature type="non-terminal residue" evidence="8">
    <location>
        <position position="1"/>
    </location>
</feature>
<evidence type="ECO:0000256" key="3">
    <source>
        <dbReference type="ARBA" id="ARBA00022490"/>
    </source>
</evidence>
<keyword evidence="6" id="KW-0539">Nucleus</keyword>
<comment type="subcellular location">
    <subcellularLocation>
        <location evidence="2">Cytoplasm</location>
    </subcellularLocation>
    <subcellularLocation>
        <location evidence="1">Nucleus</location>
    </subcellularLocation>
</comment>
<gene>
    <name evidence="8" type="ORF">CR201_G0048168</name>
</gene>
<evidence type="ECO:0000256" key="4">
    <source>
        <dbReference type="ARBA" id="ARBA00022737"/>
    </source>
</evidence>
<keyword evidence="5" id="KW-0802">TPR repeat</keyword>
<dbReference type="GO" id="GO:0003755">
    <property type="term" value="F:peptidyl-prolyl cis-trans isomerase activity"/>
    <property type="evidence" value="ECO:0007669"/>
    <property type="project" value="InterPro"/>
</dbReference>
<protein>
    <submittedName>
        <fullName evidence="8">AIPL1 isoform 11</fullName>
    </submittedName>
</protein>
<evidence type="ECO:0000256" key="2">
    <source>
        <dbReference type="ARBA" id="ARBA00004496"/>
    </source>
</evidence>
<evidence type="ECO:0000313" key="8">
    <source>
        <dbReference type="EMBL" id="PNJ13203.1"/>
    </source>
</evidence>
<accession>A0A2J8RXD9</accession>
<dbReference type="GO" id="GO:0005737">
    <property type="term" value="C:cytoplasm"/>
    <property type="evidence" value="ECO:0007669"/>
    <property type="project" value="UniProtKB-SubCell"/>
</dbReference>
<feature type="non-terminal residue" evidence="8">
    <location>
        <position position="136"/>
    </location>
</feature>
<dbReference type="AlphaFoldDB" id="A0A2J8RXD9"/>
<name>A0A2J8RXD9_PONAB</name>
<sequence>EGVKKTILHGGTGELPNFITGSRVIFHFRTMKCDEERTVIDDSRQVGQPMHIIIGNMFKLEVWEILLTSMRVHEVAEFWCDTIPEPTPSWFSPLTAKTAPLLSPHIQPVGMNSPSLEVFKEQPDAFLCFMLWVGGV</sequence>
<dbReference type="EMBL" id="NDHI03003640">
    <property type="protein sequence ID" value="PNJ13203.1"/>
    <property type="molecule type" value="Genomic_DNA"/>
</dbReference>
<dbReference type="GO" id="GO:0005634">
    <property type="term" value="C:nucleus"/>
    <property type="evidence" value="ECO:0007669"/>
    <property type="project" value="UniProtKB-SubCell"/>
</dbReference>
<evidence type="ECO:0000259" key="7">
    <source>
        <dbReference type="Pfam" id="PF23322"/>
    </source>
</evidence>
<keyword evidence="4" id="KW-0677">Repeat</keyword>